<dbReference type="OrthoDB" id="4571976at2"/>
<name>A0A1Q9LSR0_9PSEU</name>
<sequence>MRDPTAGKATLFVLAIRDYPGERPDFTAAVDEQIAEVKALWCAPELGERALSDHDLAPVRTRHDLEVAMHGARLRHLDKNDTAVLFVVGHGALGATKRHYLLLPATPTGEHLSHGYPTADLVTAVLATRAQHVLVVVNACFAGSLASELAQLRMDLDRDRRDLPSIAVFASGDFDERPRARHFTAILAALRANLAGAEYSDTHLSLDDFRDELRRAHGDVHQARPHDNVPLPRRIWGVDWPSEDLSPCLPNPAYRAPDHMVSPARSQVATTTAELDYWLEKATGRTGTTDPGWYFTGRVGINRAVCDFLATGHGMLMVTGAAGTGKSAILARAVTLSDPGFRADPRYRAAVDTAPAGTVPPPDSITAAVLARGKNAEQLAAHLVHILGGTPDPDGTATRHANHIHTLLADTPAPVLVIDGLDEATNPLLLIPSLIAPLLRTNSRIRLIIGVRSSTPGTTPIDGQELLHTLDRFGSDTVTTLRTDDLADTTTDIAHYLTTLLTLHAEDLGHAALTEHVAAEVAPSFLDGRFAAQHILDRGTLPDLDDRDLAAALDHGTVGLLRQDLVDCATPDHPATALLAAMRAAAFAQGAGIPRADIWPAIASAILNDTVTPDTITHLLASRLNGYLTHDTAHGRTVYRPIHESLTTALRDHPHRFGSTP</sequence>
<proteinExistence type="predicted"/>
<evidence type="ECO:0000259" key="1">
    <source>
        <dbReference type="Pfam" id="PF13401"/>
    </source>
</evidence>
<dbReference type="GO" id="GO:0016887">
    <property type="term" value="F:ATP hydrolysis activity"/>
    <property type="evidence" value="ECO:0007669"/>
    <property type="project" value="InterPro"/>
</dbReference>
<feature type="domain" description="ORC1/DEAH AAA+ ATPase" evidence="1">
    <location>
        <begin position="312"/>
        <end position="425"/>
    </location>
</feature>
<dbReference type="Proteomes" id="UP000186040">
    <property type="component" value="Unassembled WGS sequence"/>
</dbReference>
<reference evidence="2 3" key="1">
    <citation type="submission" date="2016-10" db="EMBL/GenBank/DDBJ databases">
        <title>The Draft Genome Sequence of Actinokineospora bangkokensis 44EHWT reveals the biosynthetic pathway of antifungal compounds Thailandins with unusual extender unit butylmalonyl-CoA.</title>
        <authorList>
            <person name="Greule A."/>
            <person name="Intra B."/>
            <person name="Flemming S."/>
            <person name="Rommel M.G."/>
            <person name="Panbangred W."/>
            <person name="Bechthold A."/>
        </authorList>
    </citation>
    <scope>NUCLEOTIDE SEQUENCE [LARGE SCALE GENOMIC DNA]</scope>
    <source>
        <strain evidence="2 3">44EHW</strain>
    </source>
</reference>
<evidence type="ECO:0000313" key="3">
    <source>
        <dbReference type="Proteomes" id="UP000186040"/>
    </source>
</evidence>
<dbReference type="Pfam" id="PF13401">
    <property type="entry name" value="AAA_22"/>
    <property type="match status" value="1"/>
</dbReference>
<evidence type="ECO:0000313" key="2">
    <source>
        <dbReference type="EMBL" id="OLR95076.1"/>
    </source>
</evidence>
<dbReference type="RefSeq" id="WP_075973309.1">
    <property type="nucleotide sequence ID" value="NZ_MKQR01000005.1"/>
</dbReference>
<comment type="caution">
    <text evidence="2">The sequence shown here is derived from an EMBL/GenBank/DDBJ whole genome shotgun (WGS) entry which is preliminary data.</text>
</comment>
<protein>
    <recommendedName>
        <fullName evidence="1">ORC1/DEAH AAA+ ATPase domain-containing protein</fullName>
    </recommendedName>
</protein>
<dbReference type="InterPro" id="IPR049945">
    <property type="entry name" value="AAA_22"/>
</dbReference>
<accession>A0A1Q9LSR0</accession>
<dbReference type="AlphaFoldDB" id="A0A1Q9LSR0"/>
<gene>
    <name evidence="2" type="ORF">BJP25_09025</name>
</gene>
<dbReference type="EMBL" id="MKQR01000005">
    <property type="protein sequence ID" value="OLR95076.1"/>
    <property type="molecule type" value="Genomic_DNA"/>
</dbReference>
<keyword evidence="3" id="KW-1185">Reference proteome</keyword>
<organism evidence="2 3">
    <name type="scientific">Actinokineospora bangkokensis</name>
    <dbReference type="NCBI Taxonomy" id="1193682"/>
    <lineage>
        <taxon>Bacteria</taxon>
        <taxon>Bacillati</taxon>
        <taxon>Actinomycetota</taxon>
        <taxon>Actinomycetes</taxon>
        <taxon>Pseudonocardiales</taxon>
        <taxon>Pseudonocardiaceae</taxon>
        <taxon>Actinokineospora</taxon>
    </lineage>
</organism>
<dbReference type="STRING" id="1193682.BJP25_09025"/>